<protein>
    <submittedName>
        <fullName evidence="2">Uncharacterized protein</fullName>
    </submittedName>
</protein>
<accession>A0A6F8XLN9</accession>
<dbReference type="EMBL" id="AP022870">
    <property type="protein sequence ID" value="BCB74725.1"/>
    <property type="molecule type" value="Genomic_DNA"/>
</dbReference>
<evidence type="ECO:0000256" key="1">
    <source>
        <dbReference type="SAM" id="MobiDB-lite"/>
    </source>
</evidence>
<dbReference type="Proteomes" id="UP000502508">
    <property type="component" value="Chromosome"/>
</dbReference>
<evidence type="ECO:0000313" key="3">
    <source>
        <dbReference type="Proteomes" id="UP000502508"/>
    </source>
</evidence>
<keyword evidence="3" id="KW-1185">Reference proteome</keyword>
<dbReference type="AlphaFoldDB" id="A0A6F8XLN9"/>
<sequence length="294" mass="30859">MNGDAVPVEAHVLVETVGQVLVIRTAAEPLDALAAMADALPADPDRAVLIVTVGAGRLPGLPAVLPRILDDHMNEASSLRIVALGRAEEPPLLLPAVRQLAWDVGMEILVPAGPLIPGTAPPVWVRYGAAGSIEYEPPWPPTLVPLPSNVDTSPRAARPESSSDSITRVLSVPATPPPASGSRSQRPGRRVIRRLTGMGSVQPGPVNPPAPLSAVPPPPALPAMRPAVASPVAVARASVQQQRPPTPAPTVPPVPTAAPAPPALRSLLCRRKFPRRCCLPRWRHPGRYRSIGHC</sequence>
<feature type="region of interest" description="Disordered" evidence="1">
    <location>
        <begin position="146"/>
        <end position="189"/>
    </location>
</feature>
<gene>
    <name evidence="2" type="ORF">Pflav_011350</name>
</gene>
<reference evidence="2 3" key="1">
    <citation type="submission" date="2020-03" db="EMBL/GenBank/DDBJ databases">
        <title>Whole genome shotgun sequence of Phytohabitans flavus NBRC 107702.</title>
        <authorList>
            <person name="Komaki H."/>
            <person name="Tamura T."/>
        </authorList>
    </citation>
    <scope>NUCLEOTIDE SEQUENCE [LARGE SCALE GENOMIC DNA]</scope>
    <source>
        <strain evidence="2 3">NBRC 107702</strain>
    </source>
</reference>
<reference evidence="2 3" key="2">
    <citation type="submission" date="2020-03" db="EMBL/GenBank/DDBJ databases">
        <authorList>
            <person name="Ichikawa N."/>
            <person name="Kimura A."/>
            <person name="Kitahashi Y."/>
            <person name="Uohara A."/>
        </authorList>
    </citation>
    <scope>NUCLEOTIDE SEQUENCE [LARGE SCALE GENOMIC DNA]</scope>
    <source>
        <strain evidence="2 3">NBRC 107702</strain>
    </source>
</reference>
<evidence type="ECO:0000313" key="2">
    <source>
        <dbReference type="EMBL" id="BCB74725.1"/>
    </source>
</evidence>
<organism evidence="2 3">
    <name type="scientific">Phytohabitans flavus</name>
    <dbReference type="NCBI Taxonomy" id="1076124"/>
    <lineage>
        <taxon>Bacteria</taxon>
        <taxon>Bacillati</taxon>
        <taxon>Actinomycetota</taxon>
        <taxon>Actinomycetes</taxon>
        <taxon>Micromonosporales</taxon>
        <taxon>Micromonosporaceae</taxon>
    </lineage>
</organism>
<dbReference type="RefSeq" id="WP_173034206.1">
    <property type="nucleotide sequence ID" value="NZ_AP022870.1"/>
</dbReference>
<proteinExistence type="predicted"/>
<dbReference type="KEGG" id="pfla:Pflav_011350"/>
<name>A0A6F8XLN9_9ACTN</name>